<sequence length="141" mass="15250">MTSSDGYAQRIRARPYGPREVVAGGVAAWFHGPFAVLTLTAETAVTIRADLDDSPIGADLIELFDAAESERRACLPRPGLLVSEQPLAGDAPIVVRRVAVQPRAGGMSLTVETTARPVDALLSVRDAGLIVREIRRWVYRE</sequence>
<gene>
    <name evidence="1" type="ORF">GCM10009727_76920</name>
</gene>
<name>A0ABN3AE07_9ACTN</name>
<evidence type="ECO:0000313" key="2">
    <source>
        <dbReference type="Proteomes" id="UP001501020"/>
    </source>
</evidence>
<dbReference type="RefSeq" id="WP_344279400.1">
    <property type="nucleotide sequence ID" value="NZ_BAAAMR010000102.1"/>
</dbReference>
<protein>
    <submittedName>
        <fullName evidence="1">Uncharacterized protein</fullName>
    </submittedName>
</protein>
<comment type="caution">
    <text evidence="1">The sequence shown here is derived from an EMBL/GenBank/DDBJ whole genome shotgun (WGS) entry which is preliminary data.</text>
</comment>
<dbReference type="EMBL" id="BAAAMR010000102">
    <property type="protein sequence ID" value="GAA2162014.1"/>
    <property type="molecule type" value="Genomic_DNA"/>
</dbReference>
<organism evidence="1 2">
    <name type="scientific">Actinomadura napierensis</name>
    <dbReference type="NCBI Taxonomy" id="267854"/>
    <lineage>
        <taxon>Bacteria</taxon>
        <taxon>Bacillati</taxon>
        <taxon>Actinomycetota</taxon>
        <taxon>Actinomycetes</taxon>
        <taxon>Streptosporangiales</taxon>
        <taxon>Thermomonosporaceae</taxon>
        <taxon>Actinomadura</taxon>
    </lineage>
</organism>
<dbReference type="Proteomes" id="UP001501020">
    <property type="component" value="Unassembled WGS sequence"/>
</dbReference>
<accession>A0ABN3AE07</accession>
<reference evidence="1 2" key="1">
    <citation type="journal article" date="2019" name="Int. J. Syst. Evol. Microbiol.">
        <title>The Global Catalogue of Microorganisms (GCM) 10K type strain sequencing project: providing services to taxonomists for standard genome sequencing and annotation.</title>
        <authorList>
            <consortium name="The Broad Institute Genomics Platform"/>
            <consortium name="The Broad Institute Genome Sequencing Center for Infectious Disease"/>
            <person name="Wu L."/>
            <person name="Ma J."/>
        </authorList>
    </citation>
    <scope>NUCLEOTIDE SEQUENCE [LARGE SCALE GENOMIC DNA]</scope>
    <source>
        <strain evidence="1 2">JCM 13850</strain>
    </source>
</reference>
<proteinExistence type="predicted"/>
<evidence type="ECO:0000313" key="1">
    <source>
        <dbReference type="EMBL" id="GAA2162014.1"/>
    </source>
</evidence>
<keyword evidence="2" id="KW-1185">Reference proteome</keyword>